<accession>A0ACC0NFC7</accession>
<sequence>MPPLFHSFLKDICPFTISYLSPSTLSIIFGDVLVARLCSRGYNLALFSPFDVVSILSDLSPVPSFHLQPSR</sequence>
<gene>
    <name evidence="1" type="ORF">RHMOL_Rhmol06G0233300</name>
</gene>
<evidence type="ECO:0000313" key="1">
    <source>
        <dbReference type="EMBL" id="KAI8552037.1"/>
    </source>
</evidence>
<name>A0ACC0NFC7_RHOML</name>
<protein>
    <submittedName>
        <fullName evidence="1">Uncharacterized protein</fullName>
    </submittedName>
</protein>
<comment type="caution">
    <text evidence="1">The sequence shown here is derived from an EMBL/GenBank/DDBJ whole genome shotgun (WGS) entry which is preliminary data.</text>
</comment>
<keyword evidence="2" id="KW-1185">Reference proteome</keyword>
<dbReference type="Proteomes" id="UP001062846">
    <property type="component" value="Chromosome 6"/>
</dbReference>
<dbReference type="EMBL" id="CM046393">
    <property type="protein sequence ID" value="KAI8552037.1"/>
    <property type="molecule type" value="Genomic_DNA"/>
</dbReference>
<proteinExistence type="predicted"/>
<reference evidence="1" key="1">
    <citation type="submission" date="2022-02" db="EMBL/GenBank/DDBJ databases">
        <title>Plant Genome Project.</title>
        <authorList>
            <person name="Zhang R.-G."/>
        </authorList>
    </citation>
    <scope>NUCLEOTIDE SEQUENCE</scope>
    <source>
        <strain evidence="1">AT1</strain>
    </source>
</reference>
<evidence type="ECO:0000313" key="2">
    <source>
        <dbReference type="Proteomes" id="UP001062846"/>
    </source>
</evidence>
<organism evidence="1 2">
    <name type="scientific">Rhododendron molle</name>
    <name type="common">Chinese azalea</name>
    <name type="synonym">Azalea mollis</name>
    <dbReference type="NCBI Taxonomy" id="49168"/>
    <lineage>
        <taxon>Eukaryota</taxon>
        <taxon>Viridiplantae</taxon>
        <taxon>Streptophyta</taxon>
        <taxon>Embryophyta</taxon>
        <taxon>Tracheophyta</taxon>
        <taxon>Spermatophyta</taxon>
        <taxon>Magnoliopsida</taxon>
        <taxon>eudicotyledons</taxon>
        <taxon>Gunneridae</taxon>
        <taxon>Pentapetalae</taxon>
        <taxon>asterids</taxon>
        <taxon>Ericales</taxon>
        <taxon>Ericaceae</taxon>
        <taxon>Ericoideae</taxon>
        <taxon>Rhodoreae</taxon>
        <taxon>Rhododendron</taxon>
    </lineage>
</organism>